<keyword evidence="6" id="KW-0963">Cytoplasm</keyword>
<dbReference type="HAMAP" id="MF_00242">
    <property type="entry name" value="Arg_deiminase"/>
    <property type="match status" value="1"/>
</dbReference>
<evidence type="ECO:0000256" key="7">
    <source>
        <dbReference type="PIRSR" id="PIRSR006356-1"/>
    </source>
</evidence>
<proteinExistence type="inferred from homology"/>
<comment type="pathway">
    <text evidence="1 6">Amino-acid degradation; L-arginine degradation via ADI pathway; carbamoyl phosphate from L-arginine: step 1/2.</text>
</comment>
<dbReference type="NCBIfam" id="NF002381">
    <property type="entry name" value="PRK01388.1"/>
    <property type="match status" value="1"/>
</dbReference>
<accession>A0AAW8U218</accession>
<name>A0AAW8U218_9ENTE</name>
<dbReference type="NCBIfam" id="TIGR01078">
    <property type="entry name" value="arcA"/>
    <property type="match status" value="1"/>
</dbReference>
<dbReference type="EC" id="3.5.3.6" evidence="6"/>
<dbReference type="PRINTS" id="PR01466">
    <property type="entry name" value="ARGDEIMINASE"/>
</dbReference>
<dbReference type="Pfam" id="PF02274">
    <property type="entry name" value="ADI"/>
    <property type="match status" value="1"/>
</dbReference>
<dbReference type="Proteomes" id="UP001256711">
    <property type="component" value="Unassembled WGS sequence"/>
</dbReference>
<evidence type="ECO:0000256" key="6">
    <source>
        <dbReference type="HAMAP-Rule" id="MF_00242"/>
    </source>
</evidence>
<dbReference type="GO" id="GO:0019546">
    <property type="term" value="P:L-arginine deiminase pathway"/>
    <property type="evidence" value="ECO:0007669"/>
    <property type="project" value="UniProtKB-UniRule"/>
</dbReference>
<comment type="catalytic activity">
    <reaction evidence="5 6">
        <text>L-arginine + H2O = L-citrulline + NH4(+)</text>
        <dbReference type="Rhea" id="RHEA:19597"/>
        <dbReference type="ChEBI" id="CHEBI:15377"/>
        <dbReference type="ChEBI" id="CHEBI:28938"/>
        <dbReference type="ChEBI" id="CHEBI:32682"/>
        <dbReference type="ChEBI" id="CHEBI:57743"/>
        <dbReference type="EC" id="3.5.3.6"/>
    </reaction>
</comment>
<keyword evidence="4 6" id="KW-0378">Hydrolase</keyword>
<dbReference type="GO" id="GO:0016990">
    <property type="term" value="F:arginine deiminase activity"/>
    <property type="evidence" value="ECO:0007669"/>
    <property type="project" value="UniProtKB-UniRule"/>
</dbReference>
<dbReference type="PANTHER" id="PTHR47271">
    <property type="entry name" value="ARGININE DEIMINASE"/>
    <property type="match status" value="1"/>
</dbReference>
<evidence type="ECO:0000256" key="2">
    <source>
        <dbReference type="ARBA" id="ARBA00010206"/>
    </source>
</evidence>
<evidence type="ECO:0000256" key="3">
    <source>
        <dbReference type="ARBA" id="ARBA00022503"/>
    </source>
</evidence>
<dbReference type="PANTHER" id="PTHR47271:SF2">
    <property type="entry name" value="ARGININE DEIMINASE"/>
    <property type="match status" value="1"/>
</dbReference>
<reference evidence="8" key="1">
    <citation type="submission" date="2023-03" db="EMBL/GenBank/DDBJ databases">
        <authorList>
            <person name="Shen W."/>
            <person name="Cai J."/>
        </authorList>
    </citation>
    <scope>NUCLEOTIDE SEQUENCE</scope>
    <source>
        <strain evidence="8">B226-2</strain>
    </source>
</reference>
<dbReference type="Gene3D" id="1.10.3930.10">
    <property type="entry name" value="Arginine deiminase"/>
    <property type="match status" value="1"/>
</dbReference>
<gene>
    <name evidence="6 8" type="primary">arcA</name>
    <name evidence="8" type="ORF">P7H43_09915</name>
</gene>
<dbReference type="SUPFAM" id="SSF55909">
    <property type="entry name" value="Pentein"/>
    <property type="match status" value="1"/>
</dbReference>
<organism evidence="8 9">
    <name type="scientific">Enterococcus asini</name>
    <dbReference type="NCBI Taxonomy" id="57732"/>
    <lineage>
        <taxon>Bacteria</taxon>
        <taxon>Bacillati</taxon>
        <taxon>Bacillota</taxon>
        <taxon>Bacilli</taxon>
        <taxon>Lactobacillales</taxon>
        <taxon>Enterococcaceae</taxon>
        <taxon>Enterococcus</taxon>
    </lineage>
</organism>
<evidence type="ECO:0000313" key="8">
    <source>
        <dbReference type="EMBL" id="MDT2810804.1"/>
    </source>
</evidence>
<comment type="similarity">
    <text evidence="2 6">Belongs to the arginine deiminase family.</text>
</comment>
<dbReference type="Gene3D" id="3.75.10.10">
    <property type="entry name" value="L-arginine/glycine Amidinotransferase, Chain A"/>
    <property type="match status" value="1"/>
</dbReference>
<protein>
    <recommendedName>
        <fullName evidence="6">Arginine deiminase</fullName>
        <shortName evidence="6">ADI</shortName>
        <ecNumber evidence="6">3.5.3.6</ecNumber>
    </recommendedName>
    <alternativeName>
        <fullName evidence="6">Arginine dihydrolase</fullName>
        <shortName evidence="6">AD</shortName>
    </alternativeName>
</protein>
<dbReference type="AlphaFoldDB" id="A0AAW8U218"/>
<feature type="active site" description="Amidino-cysteine intermediate" evidence="6 7">
    <location>
        <position position="398"/>
    </location>
</feature>
<dbReference type="EMBL" id="JARQBJ010000004">
    <property type="protein sequence ID" value="MDT2810804.1"/>
    <property type="molecule type" value="Genomic_DNA"/>
</dbReference>
<dbReference type="GO" id="GO:0005737">
    <property type="term" value="C:cytoplasm"/>
    <property type="evidence" value="ECO:0007669"/>
    <property type="project" value="UniProtKB-SubCell"/>
</dbReference>
<keyword evidence="3 6" id="KW-0056">Arginine metabolism</keyword>
<comment type="caution">
    <text evidence="8">The sequence shown here is derived from an EMBL/GenBank/DDBJ whole genome shotgun (WGS) entry which is preliminary data.</text>
</comment>
<sequence length="408" mass="45679">MSVIQVYSEIGPLKQVLLKRPGAEVENMTPESMNQLLFDDIPYLKSIQKEHDAFAQLLQAEGVEILYLEELVAQAITTSEQQENFLDVFLQESGIAKGYLYEGLKEYLASFNTTEMLQKLMAGVRQEEVGLTLTGASLSEMLKLQESPFYLAPLPSLYFPRDILACIGTGISIHPMSFEARKRESLFVSYLYEHHPLFADKKTPLWFDRALPWSLEGGDILVLSAEVVAVGISQRTKPQAIELLAQRLFAQGGFTKVLAIKIPPQRAMMHLDTVFTMVDVDKFTIHPEILSTAGHLDIYVLEPQGENLKITREEDLYKVLKEALKLAELTLIPTGGGDRIAAAREQWNDGSNTLALAPGKVVTYDRNHVSNKQLREAGVQVLEIASGELSRGRGGPRCMSQPFWRERL</sequence>
<evidence type="ECO:0000313" key="9">
    <source>
        <dbReference type="Proteomes" id="UP001256711"/>
    </source>
</evidence>
<evidence type="ECO:0000256" key="4">
    <source>
        <dbReference type="ARBA" id="ARBA00022801"/>
    </source>
</evidence>
<dbReference type="PIRSF" id="PIRSF006356">
    <property type="entry name" value="Arg_deiminase"/>
    <property type="match status" value="1"/>
</dbReference>
<dbReference type="InterPro" id="IPR003876">
    <property type="entry name" value="Arg_deiminase"/>
</dbReference>
<evidence type="ECO:0000256" key="5">
    <source>
        <dbReference type="ARBA" id="ARBA00049429"/>
    </source>
</evidence>
<dbReference type="RefSeq" id="WP_311835594.1">
    <property type="nucleotide sequence ID" value="NZ_JARQBJ010000004.1"/>
</dbReference>
<evidence type="ECO:0000256" key="1">
    <source>
        <dbReference type="ARBA" id="ARBA00005213"/>
    </source>
</evidence>
<comment type="subcellular location">
    <subcellularLocation>
        <location evidence="6">Cytoplasm</location>
    </subcellularLocation>
</comment>